<dbReference type="EMBL" id="CAGKOT010000022">
    <property type="protein sequence ID" value="CAB5366436.1"/>
    <property type="molecule type" value="Genomic_DNA"/>
</dbReference>
<organism evidence="1 2">
    <name type="scientific">Rhizophagus irregularis</name>
    <dbReference type="NCBI Taxonomy" id="588596"/>
    <lineage>
        <taxon>Eukaryota</taxon>
        <taxon>Fungi</taxon>
        <taxon>Fungi incertae sedis</taxon>
        <taxon>Mucoromycota</taxon>
        <taxon>Glomeromycotina</taxon>
        <taxon>Glomeromycetes</taxon>
        <taxon>Glomerales</taxon>
        <taxon>Glomeraceae</taxon>
        <taxon>Rhizophagus</taxon>
    </lineage>
</organism>
<comment type="caution">
    <text evidence="1">The sequence shown here is derived from an EMBL/GenBank/DDBJ whole genome shotgun (WGS) entry which is preliminary data.</text>
</comment>
<dbReference type="AlphaFoldDB" id="A0A915Z9X0"/>
<evidence type="ECO:0000313" key="2">
    <source>
        <dbReference type="Proteomes" id="UP000684084"/>
    </source>
</evidence>
<accession>A0A915Z9X0</accession>
<name>A0A915Z9X0_9GLOM</name>
<dbReference type="VEuPathDB" id="FungiDB:RhiirFUN_015790"/>
<reference evidence="1" key="1">
    <citation type="submission" date="2020-05" db="EMBL/GenBank/DDBJ databases">
        <authorList>
            <person name="Rincon C."/>
            <person name="Sanders R I."/>
            <person name="Robbins C."/>
            <person name="Chaturvedi A."/>
        </authorList>
    </citation>
    <scope>NUCLEOTIDE SEQUENCE</scope>
    <source>
        <strain evidence="1">CHB12</strain>
    </source>
</reference>
<dbReference type="Proteomes" id="UP000684084">
    <property type="component" value="Unassembled WGS sequence"/>
</dbReference>
<gene>
    <name evidence="1" type="ORF">CHRIB12_LOCUS10865</name>
</gene>
<proteinExistence type="predicted"/>
<sequence>MNSKEIEWVFRGCGECDGDRCYQTWRRHQLLKAMQISIFYTRDDIICNAMLRKNNLNTSIIMEFLCTICRKFTFYSDDQVYVLVEIVEKIQVIDYYLKLQEISRKFHNYTPSNEVPLIANVRKSKETKTRSL</sequence>
<protein>
    <submittedName>
        <fullName evidence="1">Uncharacterized protein</fullName>
    </submittedName>
</protein>
<evidence type="ECO:0000313" key="1">
    <source>
        <dbReference type="EMBL" id="CAB5366436.1"/>
    </source>
</evidence>
<dbReference type="OrthoDB" id="2334072at2759"/>